<name>A0A8K0W3N8_9PLEO</name>
<dbReference type="EMBL" id="JAGMVJ010000001">
    <property type="protein sequence ID" value="KAH7094806.1"/>
    <property type="molecule type" value="Genomic_DNA"/>
</dbReference>
<accession>A0A8K0W3N8</accession>
<evidence type="ECO:0000313" key="2">
    <source>
        <dbReference type="Proteomes" id="UP000813461"/>
    </source>
</evidence>
<sequence>MTPVPLMYPMEEYVASNVWLTYGKPDPWSIYLFTMPTTTLHKMGIKKGMDIVAHWALCINGMVFELRQTGQKKPRYAYKRTSEPEFAYKRRNQGKDIMYGRIGSLALTYNVDQIHALVWSLTLKEKYVFDEYNCQVFIRLLVEIIGDQNSKNNFPAFLDKWVKGAQNSRDGGSFAFAAGATIFAAGLTTFVVDGGAAAAAGFAIAAQTTLRASAWLLTERANRAKKIKEGQKKVKKQMRDYGLPVAE</sequence>
<keyword evidence="2" id="KW-1185">Reference proteome</keyword>
<organism evidence="1 2">
    <name type="scientific">Paraphoma chrysanthemicola</name>
    <dbReference type="NCBI Taxonomy" id="798071"/>
    <lineage>
        <taxon>Eukaryota</taxon>
        <taxon>Fungi</taxon>
        <taxon>Dikarya</taxon>
        <taxon>Ascomycota</taxon>
        <taxon>Pezizomycotina</taxon>
        <taxon>Dothideomycetes</taxon>
        <taxon>Pleosporomycetidae</taxon>
        <taxon>Pleosporales</taxon>
        <taxon>Pleosporineae</taxon>
        <taxon>Phaeosphaeriaceae</taxon>
        <taxon>Paraphoma</taxon>
    </lineage>
</organism>
<reference evidence="1" key="1">
    <citation type="journal article" date="2021" name="Nat. Commun.">
        <title>Genetic determinants of endophytism in the Arabidopsis root mycobiome.</title>
        <authorList>
            <person name="Mesny F."/>
            <person name="Miyauchi S."/>
            <person name="Thiergart T."/>
            <person name="Pickel B."/>
            <person name="Atanasova L."/>
            <person name="Karlsson M."/>
            <person name="Huettel B."/>
            <person name="Barry K.W."/>
            <person name="Haridas S."/>
            <person name="Chen C."/>
            <person name="Bauer D."/>
            <person name="Andreopoulos W."/>
            <person name="Pangilinan J."/>
            <person name="LaButti K."/>
            <person name="Riley R."/>
            <person name="Lipzen A."/>
            <person name="Clum A."/>
            <person name="Drula E."/>
            <person name="Henrissat B."/>
            <person name="Kohler A."/>
            <person name="Grigoriev I.V."/>
            <person name="Martin F.M."/>
            <person name="Hacquard S."/>
        </authorList>
    </citation>
    <scope>NUCLEOTIDE SEQUENCE</scope>
    <source>
        <strain evidence="1">MPI-SDFR-AT-0120</strain>
    </source>
</reference>
<comment type="caution">
    <text evidence="1">The sequence shown here is derived from an EMBL/GenBank/DDBJ whole genome shotgun (WGS) entry which is preliminary data.</text>
</comment>
<proteinExistence type="predicted"/>
<dbReference type="Proteomes" id="UP000813461">
    <property type="component" value="Unassembled WGS sequence"/>
</dbReference>
<protein>
    <submittedName>
        <fullName evidence="1">Uncharacterized protein</fullName>
    </submittedName>
</protein>
<dbReference type="OrthoDB" id="3788365at2759"/>
<dbReference type="AlphaFoldDB" id="A0A8K0W3N8"/>
<gene>
    <name evidence="1" type="ORF">FB567DRAFT_600444</name>
</gene>
<evidence type="ECO:0000313" key="1">
    <source>
        <dbReference type="EMBL" id="KAH7094806.1"/>
    </source>
</evidence>